<evidence type="ECO:0000313" key="3">
    <source>
        <dbReference type="Proteomes" id="UP001498476"/>
    </source>
</evidence>
<accession>A0ABR1GXI6</accession>
<comment type="caution">
    <text evidence="2">The sequence shown here is derived from an EMBL/GenBank/DDBJ whole genome shotgun (WGS) entry which is preliminary data.</text>
</comment>
<name>A0ABR1GXI6_9HYPO</name>
<dbReference type="EMBL" id="JAZAVJ010000129">
    <property type="protein sequence ID" value="KAK7413452.1"/>
    <property type="molecule type" value="Genomic_DNA"/>
</dbReference>
<protein>
    <submittedName>
        <fullName evidence="2">Uncharacterized protein</fullName>
    </submittedName>
</protein>
<proteinExistence type="predicted"/>
<evidence type="ECO:0000313" key="2">
    <source>
        <dbReference type="EMBL" id="KAK7413452.1"/>
    </source>
</evidence>
<organism evidence="2 3">
    <name type="scientific">Neonectria punicea</name>
    <dbReference type="NCBI Taxonomy" id="979145"/>
    <lineage>
        <taxon>Eukaryota</taxon>
        <taxon>Fungi</taxon>
        <taxon>Dikarya</taxon>
        <taxon>Ascomycota</taxon>
        <taxon>Pezizomycotina</taxon>
        <taxon>Sordariomycetes</taxon>
        <taxon>Hypocreomycetidae</taxon>
        <taxon>Hypocreales</taxon>
        <taxon>Nectriaceae</taxon>
        <taxon>Neonectria</taxon>
    </lineage>
</organism>
<feature type="compositionally biased region" description="Low complexity" evidence="1">
    <location>
        <begin position="48"/>
        <end position="65"/>
    </location>
</feature>
<evidence type="ECO:0000256" key="1">
    <source>
        <dbReference type="SAM" id="MobiDB-lite"/>
    </source>
</evidence>
<reference evidence="2 3" key="1">
    <citation type="journal article" date="2025" name="Microbiol. Resour. Announc.">
        <title>Draft genome sequences for Neonectria magnoliae and Neonectria punicea, canker pathogens of Liriodendron tulipifera and Acer saccharum in West Virginia.</title>
        <authorList>
            <person name="Petronek H.M."/>
            <person name="Kasson M.T."/>
            <person name="Metheny A.M."/>
            <person name="Stauder C.M."/>
            <person name="Lovett B."/>
            <person name="Lynch S.C."/>
            <person name="Garnas J.R."/>
            <person name="Kasson L.R."/>
            <person name="Stajich J.E."/>
        </authorList>
    </citation>
    <scope>NUCLEOTIDE SEQUENCE [LARGE SCALE GENOMIC DNA]</scope>
    <source>
        <strain evidence="2 3">NRRL 64653</strain>
    </source>
</reference>
<sequence>MEENIQLYEYYCRLVERVHGQSSSDARDVIVTPSTALSVPSKQGAELDNTTNENDNEEMTNVMNVPSSNTLPHDLDNASGRTEDTDFDMLRNRFIDNPALALSAFMGDVFDLQITLRETVELESSPVRYSSEPFQLWCGILAERKKKAKED</sequence>
<keyword evidence="3" id="KW-1185">Reference proteome</keyword>
<feature type="region of interest" description="Disordered" evidence="1">
    <location>
        <begin position="41"/>
        <end position="77"/>
    </location>
</feature>
<dbReference type="Proteomes" id="UP001498476">
    <property type="component" value="Unassembled WGS sequence"/>
</dbReference>
<gene>
    <name evidence="2" type="ORF">QQX98_007677</name>
</gene>